<dbReference type="Gene3D" id="3.40.50.300">
    <property type="entry name" value="P-loop containing nucleotide triphosphate hydrolases"/>
    <property type="match status" value="1"/>
</dbReference>
<dbReference type="RefSeq" id="WP_244408553.1">
    <property type="nucleotide sequence ID" value="NZ_AP025637.1"/>
</dbReference>
<dbReference type="InterPro" id="IPR013611">
    <property type="entry name" value="Transp-assoc_OB_typ2"/>
</dbReference>
<feature type="domain" description="ABC transporter" evidence="4">
    <location>
        <begin position="17"/>
        <end position="247"/>
    </location>
</feature>
<accession>A0ABN6P9X8</accession>
<proteinExistence type="predicted"/>
<evidence type="ECO:0000313" key="5">
    <source>
        <dbReference type="EMBL" id="BDG74373.1"/>
    </source>
</evidence>
<dbReference type="InterPro" id="IPR027417">
    <property type="entry name" value="P-loop_NTPase"/>
</dbReference>
<dbReference type="InterPro" id="IPR017871">
    <property type="entry name" value="ABC_transporter-like_CS"/>
</dbReference>
<dbReference type="SMART" id="SM00382">
    <property type="entry name" value="AAA"/>
    <property type="match status" value="1"/>
</dbReference>
<dbReference type="InterPro" id="IPR003593">
    <property type="entry name" value="AAA+_ATPase"/>
</dbReference>
<dbReference type="InterPro" id="IPR008995">
    <property type="entry name" value="Mo/tungstate-bd_C_term_dom"/>
</dbReference>
<evidence type="ECO:0000259" key="4">
    <source>
        <dbReference type="PROSITE" id="PS50893"/>
    </source>
</evidence>
<protein>
    <submittedName>
        <fullName evidence="5">ABC transporter ATP-binding protein</fullName>
    </submittedName>
</protein>
<evidence type="ECO:0000256" key="2">
    <source>
        <dbReference type="ARBA" id="ARBA00022741"/>
    </source>
</evidence>
<name>A0ABN6P9X8_9PROT</name>
<dbReference type="Gene3D" id="2.40.50.100">
    <property type="match status" value="1"/>
</dbReference>
<keyword evidence="3 5" id="KW-0067">ATP-binding</keyword>
<dbReference type="PROSITE" id="PS50893">
    <property type="entry name" value="ABC_TRANSPORTER_2"/>
    <property type="match status" value="1"/>
</dbReference>
<dbReference type="SUPFAM" id="SSF50331">
    <property type="entry name" value="MOP-like"/>
    <property type="match status" value="1"/>
</dbReference>
<dbReference type="Pfam" id="PF08402">
    <property type="entry name" value="TOBE_2"/>
    <property type="match status" value="1"/>
</dbReference>
<dbReference type="PANTHER" id="PTHR42781">
    <property type="entry name" value="SPERMIDINE/PUTRESCINE IMPORT ATP-BINDING PROTEIN POTA"/>
    <property type="match status" value="1"/>
</dbReference>
<dbReference type="InterPro" id="IPR050093">
    <property type="entry name" value="ABC_SmlMolc_Importer"/>
</dbReference>
<keyword evidence="6" id="KW-1185">Reference proteome</keyword>
<gene>
    <name evidence="5" type="ORF">Rmf_43020</name>
</gene>
<evidence type="ECO:0000313" key="6">
    <source>
        <dbReference type="Proteomes" id="UP000831327"/>
    </source>
</evidence>
<evidence type="ECO:0000256" key="3">
    <source>
        <dbReference type="ARBA" id="ARBA00022840"/>
    </source>
</evidence>
<organism evidence="5 6">
    <name type="scientific">Roseomonas fluvialis</name>
    <dbReference type="NCBI Taxonomy" id="1750527"/>
    <lineage>
        <taxon>Bacteria</taxon>
        <taxon>Pseudomonadati</taxon>
        <taxon>Pseudomonadota</taxon>
        <taxon>Alphaproteobacteria</taxon>
        <taxon>Acetobacterales</taxon>
        <taxon>Roseomonadaceae</taxon>
        <taxon>Roseomonas</taxon>
    </lineage>
</organism>
<dbReference type="EMBL" id="AP025637">
    <property type="protein sequence ID" value="BDG74373.1"/>
    <property type="molecule type" value="Genomic_DNA"/>
</dbReference>
<dbReference type="Pfam" id="PF00005">
    <property type="entry name" value="ABC_tran"/>
    <property type="match status" value="1"/>
</dbReference>
<dbReference type="SUPFAM" id="SSF52540">
    <property type="entry name" value="P-loop containing nucleoside triphosphate hydrolases"/>
    <property type="match status" value="1"/>
</dbReference>
<evidence type="ECO:0000256" key="1">
    <source>
        <dbReference type="ARBA" id="ARBA00022448"/>
    </source>
</evidence>
<dbReference type="PROSITE" id="PS00211">
    <property type="entry name" value="ABC_TRANSPORTER_1"/>
    <property type="match status" value="1"/>
</dbReference>
<dbReference type="Proteomes" id="UP000831327">
    <property type="component" value="Chromosome"/>
</dbReference>
<keyword evidence="2" id="KW-0547">Nucleotide-binding</keyword>
<dbReference type="PANTHER" id="PTHR42781:SF4">
    <property type="entry name" value="SPERMIDINE_PUTRESCINE IMPORT ATP-BINDING PROTEIN POTA"/>
    <property type="match status" value="1"/>
</dbReference>
<reference evidence="5 6" key="1">
    <citation type="journal article" date="2016" name="Microbes Environ.">
        <title>Phylogenetically diverse aerobic anoxygenic phototrophic bacteria isolated from epilithic biofilms in Tama river, Japan.</title>
        <authorList>
            <person name="Hirose S."/>
            <person name="Matsuura K."/>
            <person name="Haruta S."/>
        </authorList>
    </citation>
    <scope>NUCLEOTIDE SEQUENCE [LARGE SCALE GENOMIC DNA]</scope>
    <source>
        <strain evidence="5 6">S08</strain>
    </source>
</reference>
<dbReference type="InterPro" id="IPR003439">
    <property type="entry name" value="ABC_transporter-like_ATP-bd"/>
</dbReference>
<dbReference type="GO" id="GO:0005524">
    <property type="term" value="F:ATP binding"/>
    <property type="evidence" value="ECO:0007669"/>
    <property type="project" value="UniProtKB-KW"/>
</dbReference>
<keyword evidence="1" id="KW-0813">Transport</keyword>
<sequence length="363" mass="39781">MPRPIEAPRTVVAGDTLTLREVSCRYGTVDAVQKVSLSINRGEFVTLLGPSGSGKTTILMMIAGFVQPSGGEILLDDRDITALPPERRDFGMVFQGYALFPHLTVAENIAFPLRIRGWGRAEREDRVRRTIDLVQLDRHGGKLPAQLSGGQQQRVALARALAFDPAVLLLDEPLSALDKKLRAEMQEELKALHARVGRTFVNVTHDQEEALSLSDRIAILNHGRLVQLDRPAVLYDRPASRFVAGFLGRANFLEGTIDADRVLQIGDVRLPTMPHWPMGSVVFSVRPERIRLLAVDEAEQIALPGRCVSTTYFGAVCDVLVDTPVGALRVSVAAAQRSMLPLQGDQLRLGWSTCAMAPVLEDA</sequence>